<reference evidence="2" key="1">
    <citation type="journal article" date="2023" name="G3 (Bethesda)">
        <title>Genome assembly and association tests identify interacting loci associated with vigor, precocity, and sex in interspecific pistachio rootstocks.</title>
        <authorList>
            <person name="Palmer W."/>
            <person name="Jacygrad E."/>
            <person name="Sagayaradj S."/>
            <person name="Cavanaugh K."/>
            <person name="Han R."/>
            <person name="Bertier L."/>
            <person name="Beede B."/>
            <person name="Kafkas S."/>
            <person name="Golino D."/>
            <person name="Preece J."/>
            <person name="Michelmore R."/>
        </authorList>
    </citation>
    <scope>NUCLEOTIDE SEQUENCE [LARGE SCALE GENOMIC DNA]</scope>
</reference>
<sequence length="217" mass="23196">MAREGSSIWMDCLLLLACTFSAMVLMLCFLLHEKEKIVLHVGLDVGPNGVDCNDPNSPTLLRDGSAYGLIPGGSTHCWLGLTAKSFIICTITYLTLAILGYLIYGQNVQSQVTLNLPTEKVSSKVAIYTVIAIPIAKFALTVMPIATAIENGLPANYQDSKPTGIIIRVALLVSTVVCATGFVCGISQWSITHNGCFQLASMSLLLEDVSSLQEVGI</sequence>
<evidence type="ECO:0000313" key="1">
    <source>
        <dbReference type="EMBL" id="KAJ0031611.1"/>
    </source>
</evidence>
<dbReference type="EMBL" id="CM047743">
    <property type="protein sequence ID" value="KAJ0031611.1"/>
    <property type="molecule type" value="Genomic_DNA"/>
</dbReference>
<protein>
    <submittedName>
        <fullName evidence="1">Uncharacterized protein</fullName>
    </submittedName>
</protein>
<proteinExistence type="predicted"/>
<evidence type="ECO:0000313" key="2">
    <source>
        <dbReference type="Proteomes" id="UP001163603"/>
    </source>
</evidence>
<dbReference type="Proteomes" id="UP001163603">
    <property type="component" value="Chromosome 8"/>
</dbReference>
<organism evidence="1 2">
    <name type="scientific">Pistacia integerrima</name>
    <dbReference type="NCBI Taxonomy" id="434235"/>
    <lineage>
        <taxon>Eukaryota</taxon>
        <taxon>Viridiplantae</taxon>
        <taxon>Streptophyta</taxon>
        <taxon>Embryophyta</taxon>
        <taxon>Tracheophyta</taxon>
        <taxon>Spermatophyta</taxon>
        <taxon>Magnoliopsida</taxon>
        <taxon>eudicotyledons</taxon>
        <taxon>Gunneridae</taxon>
        <taxon>Pentapetalae</taxon>
        <taxon>rosids</taxon>
        <taxon>malvids</taxon>
        <taxon>Sapindales</taxon>
        <taxon>Anacardiaceae</taxon>
        <taxon>Pistacia</taxon>
    </lineage>
</organism>
<name>A0ACC0Y8J2_9ROSI</name>
<comment type="caution">
    <text evidence="1">The sequence shown here is derived from an EMBL/GenBank/DDBJ whole genome shotgun (WGS) entry which is preliminary data.</text>
</comment>
<gene>
    <name evidence="1" type="ORF">Pint_14283</name>
</gene>
<keyword evidence="2" id="KW-1185">Reference proteome</keyword>
<accession>A0ACC0Y8J2</accession>